<dbReference type="AlphaFoldDB" id="A0AA95GIW5"/>
<sequence>MPCWEVANEHYRPQSGRLYQRYSFSKNIEQCADMRHRTIDFSVSPVTYPADMQFQYWWNKPRHQAVCYPKPLTREQIVQGQRILKDIASLPPILRYRYQKRYERLIKDKGLHAAHHFLYFTFQQKIWPRLVAVNQRYEMQLEHWPLTFIKTVDIANFNLLPTMNDNKLKQLAASIAAGFFNFYESQCDNLIASHGGERAVIFDEANQTTIYGQLAELSLALHVTPENYQFYQAIMRNRQQYNSQQNMPLRKVYAAVARLINRDYWLHKLKSHRTKWLESLMIAAMQVCQNHQPYASQQAIRAVKSQRLANLRYLQAMQIEDIDSGERFDLIDKVMASISNPEIRRMELMAQMAGIEKVAMERKDIGMFVTLTCPSKYHPTKLRQRGKNNIAVINHKWKNEAFTPKDGQRYLVKVWSRIRAAFADNEVNVYGVRVVEPHHDATPHWHLLLFTDKASRAKAIEIMRQKALADEPDEKGAQQHRFTCKHMNKGGAVGYIAKYIAKNIDGYALDGDVDFETGKPLTEMAAAVTTWASTWRIPQFHFYNLPSKGVYRECRRLRSVSVVDKLGEIAEQVRKAADEGDFAAYIQAQGGPCTPRNQQTLRVAYQINDQLNAYDEEVQKVVGIYAQLNPAAEMIKTRCRKYRLIKKVPASEDEELLKSAIGAPRSSGNNCRNGGLDTLSDMSYFEPKRISRLTNNLHEYDFAFTKTDAESVGENVLPPDKTRVTISRLKLTEKEATLRPQIKHFIQQTGLNLSEDPLIDMFIKGMSLSDEGHLFTFDGDQIRFSESDALKNKRKQVVKAKKAAQRQQYQKRCTEIVTNIMKKQEKTHE</sequence>
<name>A0AA95GIW5_9GAMM</name>
<keyword evidence="5 8" id="KW-0255">Endonuclease</keyword>
<dbReference type="InterPro" id="IPR008766">
    <property type="entry name" value="Replication_gene_A-like"/>
</dbReference>
<evidence type="ECO:0000256" key="3">
    <source>
        <dbReference type="ARBA" id="ARBA00022705"/>
    </source>
</evidence>
<dbReference type="GO" id="GO:0006260">
    <property type="term" value="P:DNA replication"/>
    <property type="evidence" value="ECO:0007669"/>
    <property type="project" value="UniProtKB-KW"/>
</dbReference>
<dbReference type="GO" id="GO:0016787">
    <property type="term" value="F:hydrolase activity"/>
    <property type="evidence" value="ECO:0007669"/>
    <property type="project" value="UniProtKB-KW"/>
</dbReference>
<feature type="domain" description="Replication gene A protein-like" evidence="7">
    <location>
        <begin position="167"/>
        <end position="507"/>
    </location>
</feature>
<accession>A0AA95GIW5</accession>
<evidence type="ECO:0000256" key="2">
    <source>
        <dbReference type="ARBA" id="ARBA00009260"/>
    </source>
</evidence>
<evidence type="ECO:0000256" key="5">
    <source>
        <dbReference type="ARBA" id="ARBA00022759"/>
    </source>
</evidence>
<keyword evidence="3" id="KW-0235">DNA replication</keyword>
<evidence type="ECO:0000256" key="4">
    <source>
        <dbReference type="ARBA" id="ARBA00022722"/>
    </source>
</evidence>
<protein>
    <submittedName>
        <fullName evidence="8">Replication endonuclease</fullName>
    </submittedName>
</protein>
<evidence type="ECO:0000313" key="9">
    <source>
        <dbReference type="Proteomes" id="UP001177597"/>
    </source>
</evidence>
<comment type="similarity">
    <text evidence="2">Belongs to the phage GPA family.</text>
</comment>
<dbReference type="Proteomes" id="UP001177597">
    <property type="component" value="Chromosome"/>
</dbReference>
<dbReference type="GO" id="GO:0004519">
    <property type="term" value="F:endonuclease activity"/>
    <property type="evidence" value="ECO:0007669"/>
    <property type="project" value="UniProtKB-KW"/>
</dbReference>
<evidence type="ECO:0000259" key="7">
    <source>
        <dbReference type="Pfam" id="PF05840"/>
    </source>
</evidence>
<dbReference type="Pfam" id="PF05840">
    <property type="entry name" value="Phage_GPA"/>
    <property type="match status" value="1"/>
</dbReference>
<gene>
    <name evidence="8" type="ORF">QE207_09185</name>
</gene>
<evidence type="ECO:0000256" key="6">
    <source>
        <dbReference type="ARBA" id="ARBA00022801"/>
    </source>
</evidence>
<dbReference type="EMBL" id="CP123498">
    <property type="protein sequence ID" value="WGL96679.1"/>
    <property type="molecule type" value="Genomic_DNA"/>
</dbReference>
<keyword evidence="6" id="KW-0378">Hydrolase</keyword>
<reference evidence="8" key="1">
    <citation type="submission" date="2023-04" db="EMBL/GenBank/DDBJ databases">
        <title>Genome dynamics across the evolutionary transition to endosymbiosis.</title>
        <authorList>
            <person name="Siozios S."/>
            <person name="Nadal-Jimenez P."/>
            <person name="Azagi T."/>
            <person name="Sprong H."/>
            <person name="Frost C.L."/>
            <person name="Parratt S.R."/>
            <person name="Taylor G."/>
            <person name="Brettell L."/>
            <person name="Lew K.C."/>
            <person name="Croft L."/>
            <person name="King K.C."/>
            <person name="Brockhurst M.A."/>
            <person name="Hypsa V."/>
            <person name="Novakova E."/>
            <person name="Darby A.C."/>
            <person name="Hurst G.D.D."/>
        </authorList>
    </citation>
    <scope>NUCLEOTIDE SEQUENCE</scope>
    <source>
        <strain evidence="8">AIh</strain>
    </source>
</reference>
<evidence type="ECO:0000313" key="8">
    <source>
        <dbReference type="EMBL" id="WGL96679.1"/>
    </source>
</evidence>
<proteinExistence type="inferred from homology"/>
<keyword evidence="4" id="KW-0540">Nuclease</keyword>
<comment type="function">
    <text evidence="1">Possible endonuclease which induces a single-strand cut and initiates DNA replication.</text>
</comment>
<dbReference type="RefSeq" id="WP_280630121.1">
    <property type="nucleotide sequence ID" value="NZ_CP123498.1"/>
</dbReference>
<organism evidence="8 9">
    <name type="scientific">Arsenophonus nasoniae</name>
    <name type="common">son-killer infecting Nasonia vitripennis</name>
    <dbReference type="NCBI Taxonomy" id="638"/>
    <lineage>
        <taxon>Bacteria</taxon>
        <taxon>Pseudomonadati</taxon>
        <taxon>Pseudomonadota</taxon>
        <taxon>Gammaproteobacteria</taxon>
        <taxon>Enterobacterales</taxon>
        <taxon>Morganellaceae</taxon>
        <taxon>Arsenophonus</taxon>
    </lineage>
</organism>
<evidence type="ECO:0000256" key="1">
    <source>
        <dbReference type="ARBA" id="ARBA00003293"/>
    </source>
</evidence>